<comment type="caution">
    <text evidence="1">The sequence shown here is derived from an EMBL/GenBank/DDBJ whole genome shotgun (WGS) entry which is preliminary data.</text>
</comment>
<dbReference type="Proteomes" id="UP001066276">
    <property type="component" value="Chromosome 1_2"/>
</dbReference>
<proteinExistence type="predicted"/>
<evidence type="ECO:0000313" key="2">
    <source>
        <dbReference type="Proteomes" id="UP001066276"/>
    </source>
</evidence>
<dbReference type="AlphaFoldDB" id="A0AAV7VYF8"/>
<keyword evidence="2" id="KW-1185">Reference proteome</keyword>
<name>A0AAV7VYF8_PLEWA</name>
<reference evidence="1" key="1">
    <citation type="journal article" date="2022" name="bioRxiv">
        <title>Sequencing and chromosome-scale assembly of the giantPleurodeles waltlgenome.</title>
        <authorList>
            <person name="Brown T."/>
            <person name="Elewa A."/>
            <person name="Iarovenko S."/>
            <person name="Subramanian E."/>
            <person name="Araus A.J."/>
            <person name="Petzold A."/>
            <person name="Susuki M."/>
            <person name="Suzuki K.-i.T."/>
            <person name="Hayashi T."/>
            <person name="Toyoda A."/>
            <person name="Oliveira C."/>
            <person name="Osipova E."/>
            <person name="Leigh N.D."/>
            <person name="Simon A."/>
            <person name="Yun M.H."/>
        </authorList>
    </citation>
    <scope>NUCLEOTIDE SEQUENCE</scope>
    <source>
        <strain evidence="1">20211129_DDA</strain>
        <tissue evidence="1">Liver</tissue>
    </source>
</reference>
<gene>
    <name evidence="1" type="ORF">NDU88_002105</name>
</gene>
<sequence>MHRRCRYRVAGYDPENVFPVPGWCVEKRHSSTKLAKQAEEAVEQWDHGPCCRLGGCHWSLALEGSAVANSPLFRPDATFFDYFFACDPAAPAARLGWKAPPQEQEWVCRSGPVGRGGLSWLAAQQRPTCCFIRDLGTPASRSGVPTLSSILLGQALREAVRRQRVCAVACPPYMPACLTAAQPTEREVQHWRVQ</sequence>
<protein>
    <submittedName>
        <fullName evidence="1">Uncharacterized protein</fullName>
    </submittedName>
</protein>
<accession>A0AAV7VYF8</accession>
<dbReference type="EMBL" id="JANPWB010000002">
    <property type="protein sequence ID" value="KAJ1206704.1"/>
    <property type="molecule type" value="Genomic_DNA"/>
</dbReference>
<organism evidence="1 2">
    <name type="scientific">Pleurodeles waltl</name>
    <name type="common">Iberian ribbed newt</name>
    <dbReference type="NCBI Taxonomy" id="8319"/>
    <lineage>
        <taxon>Eukaryota</taxon>
        <taxon>Metazoa</taxon>
        <taxon>Chordata</taxon>
        <taxon>Craniata</taxon>
        <taxon>Vertebrata</taxon>
        <taxon>Euteleostomi</taxon>
        <taxon>Amphibia</taxon>
        <taxon>Batrachia</taxon>
        <taxon>Caudata</taxon>
        <taxon>Salamandroidea</taxon>
        <taxon>Salamandridae</taxon>
        <taxon>Pleurodelinae</taxon>
        <taxon>Pleurodeles</taxon>
    </lineage>
</organism>
<evidence type="ECO:0000313" key="1">
    <source>
        <dbReference type="EMBL" id="KAJ1206704.1"/>
    </source>
</evidence>